<dbReference type="AlphaFoldDB" id="A0A1Y5FDC8"/>
<reference evidence="2" key="1">
    <citation type="journal article" date="2017" name="Proc. Natl. Acad. Sci. U.S.A.">
        <title>Simulation of Deepwater Horizon oil plume reveals substrate specialization within a complex community of hydrocarbon-degraders.</title>
        <authorList>
            <person name="Hu P."/>
            <person name="Dubinsky E.A."/>
            <person name="Probst A.J."/>
            <person name="Wang J."/>
            <person name="Sieber C.M.K."/>
            <person name="Tom L.M."/>
            <person name="Gardinali P."/>
            <person name="Banfield J.F."/>
            <person name="Atlas R.M."/>
            <person name="Andersen G.L."/>
        </authorList>
    </citation>
    <scope>NUCLEOTIDE SEQUENCE [LARGE SCALE GENOMIC DNA]</scope>
</reference>
<gene>
    <name evidence="1" type="ORF">A9Q84_03120</name>
</gene>
<sequence length="205" mass="23506">MREFTYTNSSDSFSDSSLIEYRETSSTHKSVIYFANLDSSITELEQQFGNAYKFGMEVNAKDFSPIGEENETTITIADGTSEDLVSSFNEGFKKLEFDKENKEYYLAECKKILETGECKIFSHGENTLGLCLTTDFEIQNNKKTLIAWVWISAKCNTREKESIKHSLSTYLMSKNSNKVASIHNRNVPSLKYFESMKFKRICIIC</sequence>
<protein>
    <recommendedName>
        <fullName evidence="3">N-acetyltransferase domain-containing protein</fullName>
    </recommendedName>
</protein>
<accession>A0A1Y5FDC8</accession>
<evidence type="ECO:0008006" key="3">
    <source>
        <dbReference type="Google" id="ProtNLM"/>
    </source>
</evidence>
<proteinExistence type="predicted"/>
<dbReference type="EMBL" id="MAAO01000002">
    <property type="protein sequence ID" value="OUS00189.1"/>
    <property type="molecule type" value="Genomic_DNA"/>
</dbReference>
<evidence type="ECO:0000313" key="2">
    <source>
        <dbReference type="Proteomes" id="UP000196531"/>
    </source>
</evidence>
<organism evidence="1 2">
    <name type="scientific">Halobacteriovorax marinus</name>
    <dbReference type="NCBI Taxonomy" id="97084"/>
    <lineage>
        <taxon>Bacteria</taxon>
        <taxon>Pseudomonadati</taxon>
        <taxon>Bdellovibrionota</taxon>
        <taxon>Bacteriovoracia</taxon>
        <taxon>Bacteriovoracales</taxon>
        <taxon>Halobacteriovoraceae</taxon>
        <taxon>Halobacteriovorax</taxon>
    </lineage>
</organism>
<name>A0A1Y5FDC8_9BACT</name>
<evidence type="ECO:0000313" key="1">
    <source>
        <dbReference type="EMBL" id="OUS00189.1"/>
    </source>
</evidence>
<comment type="caution">
    <text evidence="1">The sequence shown here is derived from an EMBL/GenBank/DDBJ whole genome shotgun (WGS) entry which is preliminary data.</text>
</comment>
<dbReference type="Proteomes" id="UP000196531">
    <property type="component" value="Unassembled WGS sequence"/>
</dbReference>